<organism evidence="2 3">
    <name type="scientific">Candidatus Roizmanbacteria bacterium GW2011_GWA2_36_23</name>
    <dbReference type="NCBI Taxonomy" id="1618480"/>
    <lineage>
        <taxon>Bacteria</taxon>
        <taxon>Candidatus Roizmaniibacteriota</taxon>
    </lineage>
</organism>
<protein>
    <submittedName>
        <fullName evidence="2">Uncharacterized protein</fullName>
    </submittedName>
</protein>
<feature type="transmembrane region" description="Helical" evidence="1">
    <location>
        <begin position="12"/>
        <end position="34"/>
    </location>
</feature>
<comment type="caution">
    <text evidence="2">The sequence shown here is derived from an EMBL/GenBank/DDBJ whole genome shotgun (WGS) entry which is preliminary data.</text>
</comment>
<keyword evidence="1" id="KW-0472">Membrane</keyword>
<gene>
    <name evidence="2" type="ORF">US11_C0003G0064</name>
</gene>
<proteinExistence type="predicted"/>
<reference evidence="2 3" key="1">
    <citation type="journal article" date="2015" name="Nature">
        <title>rRNA introns, odd ribosomes, and small enigmatic genomes across a large radiation of phyla.</title>
        <authorList>
            <person name="Brown C.T."/>
            <person name="Hug L.A."/>
            <person name="Thomas B.C."/>
            <person name="Sharon I."/>
            <person name="Castelle C.J."/>
            <person name="Singh A."/>
            <person name="Wilkins M.J."/>
            <person name="Williams K.H."/>
            <person name="Banfield J.F."/>
        </authorList>
    </citation>
    <scope>NUCLEOTIDE SEQUENCE [LARGE SCALE GENOMIC DNA]</scope>
</reference>
<dbReference type="EMBL" id="LBRS01000003">
    <property type="protein sequence ID" value="KKQ01921.1"/>
    <property type="molecule type" value="Genomic_DNA"/>
</dbReference>
<evidence type="ECO:0000256" key="1">
    <source>
        <dbReference type="SAM" id="Phobius"/>
    </source>
</evidence>
<keyword evidence="1" id="KW-1133">Transmembrane helix</keyword>
<dbReference type="Proteomes" id="UP000034344">
    <property type="component" value="Unassembled WGS sequence"/>
</dbReference>
<evidence type="ECO:0000313" key="3">
    <source>
        <dbReference type="Proteomes" id="UP000034344"/>
    </source>
</evidence>
<dbReference type="STRING" id="1618480.US11_C0003G0064"/>
<dbReference type="AlphaFoldDB" id="A0A0G0HDA8"/>
<sequence>MTGQAKIEHHRALAEIIKLGGILIGLGTLAIAAMKLTANNGAKFTYLNYDPELHWGWKNNEPGQCAEMSEDRCTIDFPTGSSAVFKIFDPLINFTHSLVGTAWRQSVKHPSPANSTVILQGRVNGRIVELANVTEENPEQKILNGCLTVTHMKE</sequence>
<accession>A0A0G0HDA8</accession>
<keyword evidence="1" id="KW-0812">Transmembrane</keyword>
<name>A0A0G0HDA8_9BACT</name>
<evidence type="ECO:0000313" key="2">
    <source>
        <dbReference type="EMBL" id="KKQ01921.1"/>
    </source>
</evidence>